<evidence type="ECO:0000313" key="1">
    <source>
        <dbReference type="EMBL" id="MDN3568666.1"/>
    </source>
</evidence>
<protein>
    <submittedName>
        <fullName evidence="1">Uncharacterized protein</fullName>
    </submittedName>
</protein>
<comment type="caution">
    <text evidence="1">The sequence shown here is derived from an EMBL/GenBank/DDBJ whole genome shotgun (WGS) entry which is preliminary data.</text>
</comment>
<name>A0ABT8AGT5_9PROT</name>
<proteinExistence type="predicted"/>
<reference evidence="2" key="1">
    <citation type="journal article" date="2019" name="Int. J. Syst. Evol. Microbiol.">
        <title>The Global Catalogue of Microorganisms (GCM) 10K type strain sequencing project: providing services to taxonomists for standard genome sequencing and annotation.</title>
        <authorList>
            <consortium name="The Broad Institute Genomics Platform"/>
            <consortium name="The Broad Institute Genome Sequencing Center for Infectious Disease"/>
            <person name="Wu L."/>
            <person name="Ma J."/>
        </authorList>
    </citation>
    <scope>NUCLEOTIDE SEQUENCE [LARGE SCALE GENOMIC DNA]</scope>
    <source>
        <strain evidence="2">CECT 7131</strain>
    </source>
</reference>
<dbReference type="Proteomes" id="UP001529369">
    <property type="component" value="Unassembled WGS sequence"/>
</dbReference>
<organism evidence="1 2">
    <name type="scientific">Paeniroseomonas aquatica</name>
    <dbReference type="NCBI Taxonomy" id="373043"/>
    <lineage>
        <taxon>Bacteria</taxon>
        <taxon>Pseudomonadati</taxon>
        <taxon>Pseudomonadota</taxon>
        <taxon>Alphaproteobacteria</taxon>
        <taxon>Acetobacterales</taxon>
        <taxon>Acetobacteraceae</taxon>
        <taxon>Paeniroseomonas</taxon>
    </lineage>
</organism>
<keyword evidence="2" id="KW-1185">Reference proteome</keyword>
<gene>
    <name evidence="1" type="ORF">QWZ14_30190</name>
</gene>
<dbReference type="RefSeq" id="WP_290320775.1">
    <property type="nucleotide sequence ID" value="NZ_JAUFPN010000299.1"/>
</dbReference>
<dbReference type="EMBL" id="JAUFPN010000299">
    <property type="protein sequence ID" value="MDN3568666.1"/>
    <property type="molecule type" value="Genomic_DNA"/>
</dbReference>
<accession>A0ABT8AGT5</accession>
<sequence>MPDEIPPDQRVFYYRAYHNPETGEYYTIRNPETGLWYGEKIPAVFIEGIPSAGAGKGGTTIRMRKLRAKR</sequence>
<evidence type="ECO:0000313" key="2">
    <source>
        <dbReference type="Proteomes" id="UP001529369"/>
    </source>
</evidence>